<name>A0AAV0D243_9ASTE</name>
<feature type="region of interest" description="Disordered" evidence="1">
    <location>
        <begin position="82"/>
        <end position="102"/>
    </location>
</feature>
<sequence>MASIFCPFSLPTRNPSFLIPNRKCEVSRLRCSQPRFSSSGRTAVSSEGTEGGVTEKEPPGCSGPTSATSAQAQLDLLEKLTSSSPDVNGNESDGGSSNQSSIRDQLTKLVGDRDDDFTIPLGKNLKSFTPKFLTISQKRNMRRQAYLDEVSRRNDSAFFAKIGSFIILPPFIILGIALATGYVHLLP</sequence>
<evidence type="ECO:0000313" key="3">
    <source>
        <dbReference type="EMBL" id="CAH9091090.1"/>
    </source>
</evidence>
<dbReference type="Proteomes" id="UP001152523">
    <property type="component" value="Unassembled WGS sequence"/>
</dbReference>
<keyword evidence="2" id="KW-1133">Transmembrane helix</keyword>
<organism evidence="3 4">
    <name type="scientific">Cuscuta epithymum</name>
    <dbReference type="NCBI Taxonomy" id="186058"/>
    <lineage>
        <taxon>Eukaryota</taxon>
        <taxon>Viridiplantae</taxon>
        <taxon>Streptophyta</taxon>
        <taxon>Embryophyta</taxon>
        <taxon>Tracheophyta</taxon>
        <taxon>Spermatophyta</taxon>
        <taxon>Magnoliopsida</taxon>
        <taxon>eudicotyledons</taxon>
        <taxon>Gunneridae</taxon>
        <taxon>Pentapetalae</taxon>
        <taxon>asterids</taxon>
        <taxon>lamiids</taxon>
        <taxon>Solanales</taxon>
        <taxon>Convolvulaceae</taxon>
        <taxon>Cuscuteae</taxon>
        <taxon>Cuscuta</taxon>
        <taxon>Cuscuta subgen. Cuscuta</taxon>
    </lineage>
</organism>
<dbReference type="GO" id="GO:0009507">
    <property type="term" value="C:chloroplast"/>
    <property type="evidence" value="ECO:0007669"/>
    <property type="project" value="TreeGrafter"/>
</dbReference>
<gene>
    <name evidence="3" type="ORF">CEPIT_LOCUS11530</name>
</gene>
<feature type="transmembrane region" description="Helical" evidence="2">
    <location>
        <begin position="162"/>
        <end position="185"/>
    </location>
</feature>
<evidence type="ECO:0000256" key="1">
    <source>
        <dbReference type="SAM" id="MobiDB-lite"/>
    </source>
</evidence>
<protein>
    <submittedName>
        <fullName evidence="3">Uncharacterized protein</fullName>
    </submittedName>
</protein>
<evidence type="ECO:0000313" key="4">
    <source>
        <dbReference type="Proteomes" id="UP001152523"/>
    </source>
</evidence>
<comment type="caution">
    <text evidence="3">The sequence shown here is derived from an EMBL/GenBank/DDBJ whole genome shotgun (WGS) entry which is preliminary data.</text>
</comment>
<dbReference type="PANTHER" id="PTHR36742">
    <property type="entry name" value="MYOSIN-G HEAVY CHAIN-LIKE PROTEIN"/>
    <property type="match status" value="1"/>
</dbReference>
<feature type="compositionally biased region" description="Polar residues" evidence="1">
    <location>
        <begin position="35"/>
        <end position="48"/>
    </location>
</feature>
<keyword evidence="2" id="KW-0472">Membrane</keyword>
<dbReference type="AlphaFoldDB" id="A0AAV0D243"/>
<accession>A0AAV0D243</accession>
<evidence type="ECO:0000256" key="2">
    <source>
        <dbReference type="SAM" id="Phobius"/>
    </source>
</evidence>
<dbReference type="PANTHER" id="PTHR36742:SF1">
    <property type="entry name" value="MYOSIN-G HEAVY CHAIN-LIKE PROTEIN"/>
    <property type="match status" value="1"/>
</dbReference>
<dbReference type="EMBL" id="CAMAPF010000066">
    <property type="protein sequence ID" value="CAH9091090.1"/>
    <property type="molecule type" value="Genomic_DNA"/>
</dbReference>
<reference evidence="3" key="1">
    <citation type="submission" date="2022-07" db="EMBL/GenBank/DDBJ databases">
        <authorList>
            <person name="Macas J."/>
            <person name="Novak P."/>
            <person name="Neumann P."/>
        </authorList>
    </citation>
    <scope>NUCLEOTIDE SEQUENCE</scope>
</reference>
<keyword evidence="2" id="KW-0812">Transmembrane</keyword>
<keyword evidence="4" id="KW-1185">Reference proteome</keyword>
<proteinExistence type="predicted"/>
<feature type="region of interest" description="Disordered" evidence="1">
    <location>
        <begin position="35"/>
        <end position="68"/>
    </location>
</feature>